<dbReference type="PANTHER" id="PTHR21666">
    <property type="entry name" value="PEPTIDASE-RELATED"/>
    <property type="match status" value="1"/>
</dbReference>
<evidence type="ECO:0000313" key="6">
    <source>
        <dbReference type="Proteomes" id="UP000305675"/>
    </source>
</evidence>
<dbReference type="Gene3D" id="2.70.70.10">
    <property type="entry name" value="Glucose Permease (Domain IIA)"/>
    <property type="match status" value="1"/>
</dbReference>
<dbReference type="Pfam" id="PF01476">
    <property type="entry name" value="LysM"/>
    <property type="match status" value="1"/>
</dbReference>
<dbReference type="Proteomes" id="UP000305675">
    <property type="component" value="Unassembled WGS sequence"/>
</dbReference>
<evidence type="ECO:0000256" key="3">
    <source>
        <dbReference type="SAM" id="SignalP"/>
    </source>
</evidence>
<dbReference type="GO" id="GO:0009279">
    <property type="term" value="C:cell outer membrane"/>
    <property type="evidence" value="ECO:0007669"/>
    <property type="project" value="TreeGrafter"/>
</dbReference>
<feature type="compositionally biased region" description="Basic and acidic residues" evidence="2">
    <location>
        <begin position="129"/>
        <end position="141"/>
    </location>
</feature>
<name>A0A4U1BPG1_9GAMM</name>
<dbReference type="CDD" id="cd12797">
    <property type="entry name" value="M23_peptidase"/>
    <property type="match status" value="1"/>
</dbReference>
<feature type="compositionally biased region" description="Polar residues" evidence="2">
    <location>
        <begin position="86"/>
        <end position="96"/>
    </location>
</feature>
<feature type="region of interest" description="Disordered" evidence="2">
    <location>
        <begin position="86"/>
        <end position="159"/>
    </location>
</feature>
<sequence length="288" mass="31624">MRNVVVSLITITVLLGVSGCSFQANTPAPVETLYTGKTYKDKMKGSLKQSRYQVQSGDTLYSIAWASGRDFKTLAKLNNLHSPYTIQPGQTLNLSGQLPKPRPVRPSTKPNKISKVPKPAQSQTVTKTKQKENAKSVDPKKSQGYASTTNSQFTNNKSTFDGSGKISRWSWPTKGKVIASFSSTAQGRQGLDIVAREGSPIVASAAGKVVYAGSALRGYGQLVIIKHNDEFLSAYAHNKKIFVKEKQEVKLGQKIAEMGSSDSDRVKLHFEIRYRGKPVDPMRYLPKL</sequence>
<protein>
    <submittedName>
        <fullName evidence="5">LysM peptidoglycan-binding domain-containing protein</fullName>
    </submittedName>
</protein>
<dbReference type="Gene3D" id="3.10.350.10">
    <property type="entry name" value="LysM domain"/>
    <property type="match status" value="1"/>
</dbReference>
<keyword evidence="3" id="KW-0732">Signal</keyword>
<dbReference type="CDD" id="cd00118">
    <property type="entry name" value="LysM"/>
    <property type="match status" value="1"/>
</dbReference>
<feature type="chain" id="PRO_5020499154" evidence="3">
    <location>
        <begin position="24"/>
        <end position="288"/>
    </location>
</feature>
<dbReference type="PROSITE" id="PS51782">
    <property type="entry name" value="LYSM"/>
    <property type="match status" value="1"/>
</dbReference>
<comment type="caution">
    <text evidence="5">The sequence shown here is derived from an EMBL/GenBank/DDBJ whole genome shotgun (WGS) entry which is preliminary data.</text>
</comment>
<proteinExistence type="inferred from homology"/>
<gene>
    <name evidence="5" type="ORF">FCL42_09610</name>
</gene>
<comment type="similarity">
    <text evidence="1">Belongs to the E.coli NlpD/Haemophilus LppB family.</text>
</comment>
<evidence type="ECO:0000259" key="4">
    <source>
        <dbReference type="PROSITE" id="PS51782"/>
    </source>
</evidence>
<dbReference type="InterPro" id="IPR011055">
    <property type="entry name" value="Dup_hybrid_motif"/>
</dbReference>
<accession>A0A4U1BPG1</accession>
<evidence type="ECO:0000256" key="2">
    <source>
        <dbReference type="SAM" id="MobiDB-lite"/>
    </source>
</evidence>
<dbReference type="GO" id="GO:0004222">
    <property type="term" value="F:metalloendopeptidase activity"/>
    <property type="evidence" value="ECO:0007669"/>
    <property type="project" value="TreeGrafter"/>
</dbReference>
<dbReference type="RefSeq" id="WP_136863196.1">
    <property type="nucleotide sequence ID" value="NZ_SWCJ01000005.1"/>
</dbReference>
<dbReference type="AlphaFoldDB" id="A0A4U1BPG1"/>
<dbReference type="SMART" id="SM00257">
    <property type="entry name" value="LysM"/>
    <property type="match status" value="1"/>
</dbReference>
<dbReference type="InterPro" id="IPR018392">
    <property type="entry name" value="LysM"/>
</dbReference>
<evidence type="ECO:0000313" key="5">
    <source>
        <dbReference type="EMBL" id="TKB55439.1"/>
    </source>
</evidence>
<dbReference type="OrthoDB" id="9795421at2"/>
<dbReference type="GO" id="GO:0032153">
    <property type="term" value="C:cell division site"/>
    <property type="evidence" value="ECO:0007669"/>
    <property type="project" value="TreeGrafter"/>
</dbReference>
<feature type="signal peptide" evidence="3">
    <location>
        <begin position="1"/>
        <end position="23"/>
    </location>
</feature>
<feature type="domain" description="LysM" evidence="4">
    <location>
        <begin position="50"/>
        <end position="94"/>
    </location>
</feature>
<dbReference type="PANTHER" id="PTHR21666:SF263">
    <property type="entry name" value="MUREIN HYDROLASE ACTIVATOR NLPD"/>
    <property type="match status" value="1"/>
</dbReference>
<dbReference type="SUPFAM" id="SSF51261">
    <property type="entry name" value="Duplicated hybrid motif"/>
    <property type="match status" value="1"/>
</dbReference>
<keyword evidence="6" id="KW-1185">Reference proteome</keyword>
<dbReference type="EMBL" id="SWCJ01000005">
    <property type="protein sequence ID" value="TKB55439.1"/>
    <property type="molecule type" value="Genomic_DNA"/>
</dbReference>
<organism evidence="5 6">
    <name type="scientific">Ferrimonas aestuarii</name>
    <dbReference type="NCBI Taxonomy" id="2569539"/>
    <lineage>
        <taxon>Bacteria</taxon>
        <taxon>Pseudomonadati</taxon>
        <taxon>Pseudomonadota</taxon>
        <taxon>Gammaproteobacteria</taxon>
        <taxon>Alteromonadales</taxon>
        <taxon>Ferrimonadaceae</taxon>
        <taxon>Ferrimonas</taxon>
    </lineage>
</organism>
<dbReference type="InterPro" id="IPR036779">
    <property type="entry name" value="LysM_dom_sf"/>
</dbReference>
<dbReference type="Pfam" id="PF01551">
    <property type="entry name" value="Peptidase_M23"/>
    <property type="match status" value="1"/>
</dbReference>
<reference evidence="5 6" key="1">
    <citation type="submission" date="2019-04" db="EMBL/GenBank/DDBJ databases">
        <authorList>
            <person name="Hwang J.C."/>
        </authorList>
    </citation>
    <scope>NUCLEOTIDE SEQUENCE [LARGE SCALE GENOMIC DNA]</scope>
    <source>
        <strain evidence="5 6">IMCC35002</strain>
    </source>
</reference>
<feature type="compositionally biased region" description="Polar residues" evidence="2">
    <location>
        <begin position="144"/>
        <end position="159"/>
    </location>
</feature>
<evidence type="ECO:0000256" key="1">
    <source>
        <dbReference type="ARBA" id="ARBA00038420"/>
    </source>
</evidence>
<dbReference type="InterPro" id="IPR050570">
    <property type="entry name" value="Cell_wall_metabolism_enzyme"/>
</dbReference>
<dbReference type="PROSITE" id="PS51257">
    <property type="entry name" value="PROKAR_LIPOPROTEIN"/>
    <property type="match status" value="1"/>
</dbReference>
<dbReference type="InterPro" id="IPR016047">
    <property type="entry name" value="M23ase_b-sheet_dom"/>
</dbReference>